<dbReference type="Gene3D" id="2.40.37.10">
    <property type="entry name" value="Lyase, Ornithine Decarboxylase, Chain A, domain 1"/>
    <property type="match status" value="1"/>
</dbReference>
<dbReference type="InterPro" id="IPR009006">
    <property type="entry name" value="Ala_racemase/Decarboxylase_C"/>
</dbReference>
<name>A0A6J7QG37_9ZZZZ</name>
<protein>
    <submittedName>
        <fullName evidence="2">Unannotated protein</fullName>
    </submittedName>
</protein>
<gene>
    <name evidence="2" type="ORF">UFOPK4098_00576</name>
</gene>
<dbReference type="AlphaFoldDB" id="A0A6J7QG37"/>
<dbReference type="GO" id="GO:0003824">
    <property type="term" value="F:catalytic activity"/>
    <property type="evidence" value="ECO:0007669"/>
    <property type="project" value="InterPro"/>
</dbReference>
<dbReference type="SUPFAM" id="SSF51419">
    <property type="entry name" value="PLP-binding barrel"/>
    <property type="match status" value="1"/>
</dbReference>
<evidence type="ECO:0000259" key="1">
    <source>
        <dbReference type="Pfam" id="PF01168"/>
    </source>
</evidence>
<dbReference type="Pfam" id="PF01168">
    <property type="entry name" value="Ala_racemase_N"/>
    <property type="match status" value="1"/>
</dbReference>
<dbReference type="InterPro" id="IPR001608">
    <property type="entry name" value="Ala_racemase_N"/>
</dbReference>
<dbReference type="EMBL" id="CAFBPN010000020">
    <property type="protein sequence ID" value="CAB5015945.1"/>
    <property type="molecule type" value="Genomic_DNA"/>
</dbReference>
<proteinExistence type="predicted"/>
<dbReference type="Gene3D" id="3.20.20.10">
    <property type="entry name" value="Alanine racemase"/>
    <property type="match status" value="1"/>
</dbReference>
<accession>A0A6J7QG37</accession>
<reference evidence="2" key="1">
    <citation type="submission" date="2020-05" db="EMBL/GenBank/DDBJ databases">
        <authorList>
            <person name="Chiriac C."/>
            <person name="Salcher M."/>
            <person name="Ghai R."/>
            <person name="Kavagutti S V."/>
        </authorList>
    </citation>
    <scope>NUCLEOTIDE SEQUENCE</scope>
</reference>
<dbReference type="InterPro" id="IPR029066">
    <property type="entry name" value="PLP-binding_barrel"/>
</dbReference>
<dbReference type="InterPro" id="IPR020622">
    <property type="entry name" value="Ala_racemase_pyridoxalP-BS"/>
</dbReference>
<feature type="domain" description="Alanine racemase N-terminal" evidence="1">
    <location>
        <begin position="9"/>
        <end position="209"/>
    </location>
</feature>
<organism evidence="2">
    <name type="scientific">freshwater metagenome</name>
    <dbReference type="NCBI Taxonomy" id="449393"/>
    <lineage>
        <taxon>unclassified sequences</taxon>
        <taxon>metagenomes</taxon>
        <taxon>ecological metagenomes</taxon>
    </lineage>
</organism>
<dbReference type="PROSITE" id="PS00395">
    <property type="entry name" value="ALANINE_RACEMASE"/>
    <property type="match status" value="1"/>
</dbReference>
<sequence>MSLRLTVNEQAFRAHVAHVVGSTPGLIPVVKGNGYGLGRPFLMRLVSELLGPAQAIAVGTVFEAQDIAAPTPVYILTPIGEFDHVSIPSNAIPTVATERDLTVLRSKGWNSPVVVKLASPMQRFGVAPEDFLALVQHISAAGLTIHSCALHLPLHQSDEEIIDELATWIPLIPQCVVVSLSHVSTTQLAVLQEKFPTAEFEVRLGTALWHGDKSFFSLHTEVLAVHPIGKGNAAGYHSTPVPADGHIVVVATGTAHGVSPLENGSSPFHFQQQRLALIEAPYMHSAMCFVPLGQPCPQVGDAIDVQRPLNSVAPDITLWV</sequence>
<evidence type="ECO:0000313" key="2">
    <source>
        <dbReference type="EMBL" id="CAB5015945.1"/>
    </source>
</evidence>